<feature type="active site" description="Proton acceptor; for enolization step" evidence="2">
    <location>
        <position position="72"/>
    </location>
</feature>
<comment type="pathway">
    <text evidence="2">Amino-sugar metabolism; N-acetylneuraminate degradation; D-fructose 6-phosphate from N-acetylneuraminate: step 5/5.</text>
</comment>
<dbReference type="PANTHER" id="PTHR11280:SF5">
    <property type="entry name" value="GLUCOSAMINE-6-PHOSPHATE ISOMERASE"/>
    <property type="match status" value="1"/>
</dbReference>
<dbReference type="PROSITE" id="PS01161">
    <property type="entry name" value="GLC_GALNAC_ISOMERASE"/>
    <property type="match status" value="1"/>
</dbReference>
<dbReference type="GO" id="GO:0005975">
    <property type="term" value="P:carbohydrate metabolic process"/>
    <property type="evidence" value="ECO:0007669"/>
    <property type="project" value="InterPro"/>
</dbReference>
<dbReference type="InterPro" id="IPR018321">
    <property type="entry name" value="Glucosamine6P_isomerase_CS"/>
</dbReference>
<evidence type="ECO:0000256" key="1">
    <source>
        <dbReference type="ARBA" id="ARBA00022801"/>
    </source>
</evidence>
<comment type="caution">
    <text evidence="4">The sequence shown here is derived from an EMBL/GenBank/DDBJ whole genome shotgun (WGS) entry which is preliminary data.</text>
</comment>
<dbReference type="GO" id="GO:0006043">
    <property type="term" value="P:glucosamine catabolic process"/>
    <property type="evidence" value="ECO:0007669"/>
    <property type="project" value="TreeGrafter"/>
</dbReference>
<dbReference type="OrthoDB" id="9791139at2"/>
<dbReference type="InterPro" id="IPR004547">
    <property type="entry name" value="Glucosamine6P_isomerase"/>
</dbReference>
<dbReference type="GO" id="GO:0006046">
    <property type="term" value="P:N-acetylglucosamine catabolic process"/>
    <property type="evidence" value="ECO:0007669"/>
    <property type="project" value="UniProtKB-UniRule"/>
</dbReference>
<keyword evidence="2" id="KW-0119">Carbohydrate metabolism</keyword>
<gene>
    <name evidence="2" type="primary">nagB</name>
    <name evidence="4" type="ORF">B6S08_00490</name>
</gene>
<dbReference type="Gene3D" id="3.40.50.1360">
    <property type="match status" value="1"/>
</dbReference>
<dbReference type="GO" id="GO:0019262">
    <property type="term" value="P:N-acetylneuraminate catabolic process"/>
    <property type="evidence" value="ECO:0007669"/>
    <property type="project" value="UniProtKB-UniRule"/>
</dbReference>
<dbReference type="SUPFAM" id="SSF100950">
    <property type="entry name" value="NagB/RpiA/CoA transferase-like"/>
    <property type="match status" value="1"/>
</dbReference>
<evidence type="ECO:0000256" key="2">
    <source>
        <dbReference type="HAMAP-Rule" id="MF_01241"/>
    </source>
</evidence>
<dbReference type="CDD" id="cd01399">
    <property type="entry name" value="GlcN6P_deaminase"/>
    <property type="match status" value="1"/>
</dbReference>
<keyword evidence="5" id="KW-1185">Reference proteome</keyword>
<comment type="function">
    <text evidence="2">Catalyzes the reversible isomerization-deamination of glucosamine 6-phosphate (GlcN6P) to form fructose 6-phosphate (Fru6P) and ammonium ion.</text>
</comment>
<dbReference type="InterPro" id="IPR037171">
    <property type="entry name" value="NagB/RpiA_transferase-like"/>
</dbReference>
<organism evidence="4 5">
    <name type="scientific">Oceanimonas doudoroffii</name>
    <dbReference type="NCBI Taxonomy" id="84158"/>
    <lineage>
        <taxon>Bacteria</taxon>
        <taxon>Pseudomonadati</taxon>
        <taxon>Pseudomonadota</taxon>
        <taxon>Gammaproteobacteria</taxon>
        <taxon>Aeromonadales</taxon>
        <taxon>Aeromonadaceae</taxon>
        <taxon>Oceanimonas</taxon>
    </lineage>
</organism>
<feature type="active site" description="For ring-opening step" evidence="2">
    <location>
        <position position="141"/>
    </location>
</feature>
<evidence type="ECO:0000313" key="4">
    <source>
        <dbReference type="EMBL" id="OXY82049.1"/>
    </source>
</evidence>
<dbReference type="GO" id="GO:0005737">
    <property type="term" value="C:cytoplasm"/>
    <property type="evidence" value="ECO:0007669"/>
    <property type="project" value="TreeGrafter"/>
</dbReference>
<evidence type="ECO:0000259" key="3">
    <source>
        <dbReference type="Pfam" id="PF01182"/>
    </source>
</evidence>
<dbReference type="EC" id="3.5.99.6" evidence="2"/>
<dbReference type="PANTHER" id="PTHR11280">
    <property type="entry name" value="GLUCOSAMINE-6-PHOSPHATE ISOMERASE"/>
    <property type="match status" value="1"/>
</dbReference>
<comment type="caution">
    <text evidence="2">Lacks conserved residue(s) required for the propagation of feature annotation.</text>
</comment>
<feature type="domain" description="Glucosamine/galactosamine-6-phosphate isomerase" evidence="3">
    <location>
        <begin position="8"/>
        <end position="223"/>
    </location>
</feature>
<name>A0A233RF96_9GAMM</name>
<protein>
    <recommendedName>
        <fullName evidence="2">Glucosamine-6-phosphate deaminase</fullName>
        <ecNumber evidence="2">3.5.99.6</ecNumber>
    </recommendedName>
    <alternativeName>
        <fullName evidence="2">GlcN6P deaminase</fullName>
        <shortName evidence="2">GNPDA</shortName>
    </alternativeName>
    <alternativeName>
        <fullName evidence="2">Glucosamine-6-phosphate isomerase</fullName>
    </alternativeName>
</protein>
<reference evidence="4 5" key="1">
    <citation type="submission" date="2017-08" db="EMBL/GenBank/DDBJ databases">
        <title>A Genome Sequence of Oceanimonas doudoroffii ATCC 27123T.</title>
        <authorList>
            <person name="Brennan M.A."/>
            <person name="Maclea K.S."/>
            <person name="Mcclelland W.D."/>
            <person name="Trachtenberg A.M."/>
        </authorList>
    </citation>
    <scope>NUCLEOTIDE SEQUENCE [LARGE SCALE GENOMIC DNA]</scope>
    <source>
        <strain evidence="4 5">ATCC 27123</strain>
    </source>
</reference>
<dbReference type="AlphaFoldDB" id="A0A233RF96"/>
<comment type="similarity">
    <text evidence="2">Belongs to the glucosamine/galactosamine-6-phosphate isomerase family. NagB subfamily.</text>
</comment>
<feature type="active site" description="For ring-opening step" evidence="2">
    <location>
        <position position="148"/>
    </location>
</feature>
<comment type="subunit">
    <text evidence="2">Homohexamer.</text>
</comment>
<dbReference type="EMBL" id="NBIM01000001">
    <property type="protein sequence ID" value="OXY82049.1"/>
    <property type="molecule type" value="Genomic_DNA"/>
</dbReference>
<dbReference type="GO" id="GO:0004342">
    <property type="term" value="F:glucosamine-6-phosphate deaminase activity"/>
    <property type="evidence" value="ECO:0007669"/>
    <property type="project" value="UniProtKB-UniRule"/>
</dbReference>
<accession>A0A233RF96</accession>
<dbReference type="Proteomes" id="UP000242757">
    <property type="component" value="Unassembled WGS sequence"/>
</dbReference>
<sequence length="267" mass="29693">MRLIPLADAEQVARRAAHHIATRIERHGPSAQRPFVLGLPTGSTPLGTYRELVRLHRAGALSFRHVVTFNMDEYVGLSPSHPQSYHAFMHRHLFSQIDIPADNIHLLNGTAEDLDAECRRFENRIRHYGGVNLFLGGVGSDGHIAFNEPASSLASRTRVMTLTDATRRANARFFNDDPAQVPRRALTVGVGTLMEAEEIMLLVTGAHKARALQAAVEGPVNHLWTVSALQLHPNSLILCDDDATLELRVRTLRYFQQREADMSACPE</sequence>
<dbReference type="UniPathway" id="UPA00629">
    <property type="reaction ID" value="UER00684"/>
</dbReference>
<keyword evidence="1 2" id="KW-0378">Hydrolase</keyword>
<proteinExistence type="inferred from homology"/>
<dbReference type="Pfam" id="PF01182">
    <property type="entry name" value="Glucosamine_iso"/>
    <property type="match status" value="1"/>
</dbReference>
<dbReference type="GO" id="GO:0042802">
    <property type="term" value="F:identical protein binding"/>
    <property type="evidence" value="ECO:0007669"/>
    <property type="project" value="TreeGrafter"/>
</dbReference>
<dbReference type="RefSeq" id="WP_094198828.1">
    <property type="nucleotide sequence ID" value="NZ_NBIM01000001.1"/>
</dbReference>
<comment type="catalytic activity">
    <reaction evidence="2">
        <text>alpha-D-glucosamine 6-phosphate + H2O = beta-D-fructose 6-phosphate + NH4(+)</text>
        <dbReference type="Rhea" id="RHEA:12172"/>
        <dbReference type="ChEBI" id="CHEBI:15377"/>
        <dbReference type="ChEBI" id="CHEBI:28938"/>
        <dbReference type="ChEBI" id="CHEBI:57634"/>
        <dbReference type="ChEBI" id="CHEBI:75989"/>
        <dbReference type="EC" id="3.5.99.6"/>
    </reaction>
</comment>
<evidence type="ECO:0000313" key="5">
    <source>
        <dbReference type="Proteomes" id="UP000242757"/>
    </source>
</evidence>
<dbReference type="NCBIfam" id="TIGR00502">
    <property type="entry name" value="nagB"/>
    <property type="match status" value="1"/>
</dbReference>
<dbReference type="HAMAP" id="MF_01241">
    <property type="entry name" value="GlcN6P_deamin"/>
    <property type="match status" value="1"/>
</dbReference>
<dbReference type="InterPro" id="IPR006148">
    <property type="entry name" value="Glc/Gal-6P_isomerase"/>
</dbReference>
<feature type="active site" description="Proton acceptor; for ring-opening step" evidence="2">
    <location>
        <position position="143"/>
    </location>
</feature>